<dbReference type="EMBL" id="WVTA01000003">
    <property type="protein sequence ID" value="KAK3215355.1"/>
    <property type="molecule type" value="Genomic_DNA"/>
</dbReference>
<keyword evidence="3" id="KW-1185">Reference proteome</keyword>
<name>A0AAN6M513_9PLEO</name>
<organism evidence="2 3">
    <name type="scientific">Pseudopithomyces chartarum</name>
    <dbReference type="NCBI Taxonomy" id="1892770"/>
    <lineage>
        <taxon>Eukaryota</taxon>
        <taxon>Fungi</taxon>
        <taxon>Dikarya</taxon>
        <taxon>Ascomycota</taxon>
        <taxon>Pezizomycotina</taxon>
        <taxon>Dothideomycetes</taxon>
        <taxon>Pleosporomycetidae</taxon>
        <taxon>Pleosporales</taxon>
        <taxon>Massarineae</taxon>
        <taxon>Didymosphaeriaceae</taxon>
        <taxon>Pseudopithomyces</taxon>
    </lineage>
</organism>
<proteinExistence type="predicted"/>
<dbReference type="AlphaFoldDB" id="A0AAN6M513"/>
<evidence type="ECO:0000313" key="2">
    <source>
        <dbReference type="EMBL" id="KAK3215355.1"/>
    </source>
</evidence>
<comment type="caution">
    <text evidence="2">The sequence shown here is derived from an EMBL/GenBank/DDBJ whole genome shotgun (WGS) entry which is preliminary data.</text>
</comment>
<feature type="signal peptide" evidence="1">
    <location>
        <begin position="1"/>
        <end position="17"/>
    </location>
</feature>
<keyword evidence="1" id="KW-0732">Signal</keyword>
<feature type="chain" id="PRO_5042913920" evidence="1">
    <location>
        <begin position="18"/>
        <end position="234"/>
    </location>
</feature>
<dbReference type="Proteomes" id="UP001280581">
    <property type="component" value="Unassembled WGS sequence"/>
</dbReference>
<protein>
    <submittedName>
        <fullName evidence="2">Uncharacterized protein</fullName>
    </submittedName>
</protein>
<evidence type="ECO:0000256" key="1">
    <source>
        <dbReference type="SAM" id="SignalP"/>
    </source>
</evidence>
<evidence type="ECO:0000313" key="3">
    <source>
        <dbReference type="Proteomes" id="UP001280581"/>
    </source>
</evidence>
<accession>A0AAN6M513</accession>
<gene>
    <name evidence="2" type="ORF">GRF29_19g3006225</name>
</gene>
<sequence length="234" mass="25395">MEILAVALAAFASLAAAVPTTTVSLPTPAIAAITEVPKSKYCFPQVQPILTTSIGPLPNCPPPEIRPCDPRCEKYHCCRQSLGCSCLAEVLYELERNESLQGDKDAALRNIDPQDIDLDSEANANFKCDTPCGAAKLGCCLMDTKAGKQCLCRKGDAALTFDESRPTGLKQRSPNQECSPECEILLHIWEACLEKEDREVCDKGVCQAQLMRGCDYPMCQLYVTCTVAQAVQTA</sequence>
<reference evidence="2 3" key="1">
    <citation type="submission" date="2021-02" db="EMBL/GenBank/DDBJ databases">
        <title>Genome assembly of Pseudopithomyces chartarum.</title>
        <authorList>
            <person name="Jauregui R."/>
            <person name="Singh J."/>
            <person name="Voisey C."/>
        </authorList>
    </citation>
    <scope>NUCLEOTIDE SEQUENCE [LARGE SCALE GENOMIC DNA]</scope>
    <source>
        <strain evidence="2 3">AGR01</strain>
    </source>
</reference>